<name>M6W7H6_LEPBO</name>
<dbReference type="STRING" id="1192866.LEP1GSC133_3718"/>
<accession>M6W7H6</accession>
<dbReference type="GO" id="GO:0003677">
    <property type="term" value="F:DNA binding"/>
    <property type="evidence" value="ECO:0007669"/>
    <property type="project" value="InterPro"/>
</dbReference>
<proteinExistence type="predicted"/>
<dbReference type="EMBL" id="AKWF02000017">
    <property type="protein sequence ID" value="EMO65035.1"/>
    <property type="molecule type" value="Genomic_DNA"/>
</dbReference>
<evidence type="ECO:0000313" key="2">
    <source>
        <dbReference type="EMBL" id="EMO65035.1"/>
    </source>
</evidence>
<comment type="caution">
    <text evidence="2">The sequence shown here is derived from an EMBL/GenBank/DDBJ whole genome shotgun (WGS) entry which is preliminary data.</text>
</comment>
<dbReference type="AlphaFoldDB" id="M6W7H6"/>
<dbReference type="Pfam" id="PF01609">
    <property type="entry name" value="DDE_Tnp_1"/>
    <property type="match status" value="1"/>
</dbReference>
<dbReference type="InterPro" id="IPR002559">
    <property type="entry name" value="Transposase_11"/>
</dbReference>
<protein>
    <submittedName>
        <fullName evidence="2">Transposase, IS4 family</fullName>
    </submittedName>
</protein>
<feature type="domain" description="Transposase IS4-like" evidence="1">
    <location>
        <begin position="2"/>
        <end position="144"/>
    </location>
</feature>
<dbReference type="NCBIfam" id="NF033580">
    <property type="entry name" value="transpos_IS5_3"/>
    <property type="match status" value="1"/>
</dbReference>
<organism evidence="2 3">
    <name type="scientific">Leptospira borgpetersenii serovar Pomona str. 200901868</name>
    <dbReference type="NCBI Taxonomy" id="1192866"/>
    <lineage>
        <taxon>Bacteria</taxon>
        <taxon>Pseudomonadati</taxon>
        <taxon>Spirochaetota</taxon>
        <taxon>Spirochaetia</taxon>
        <taxon>Leptospirales</taxon>
        <taxon>Leptospiraceae</taxon>
        <taxon>Leptospira</taxon>
    </lineage>
</organism>
<dbReference type="PANTHER" id="PTHR30007:SF0">
    <property type="entry name" value="TRANSPOSASE"/>
    <property type="match status" value="1"/>
</dbReference>
<reference evidence="2 3" key="1">
    <citation type="submission" date="2013-01" db="EMBL/GenBank/DDBJ databases">
        <authorList>
            <person name="Harkins D.M."/>
            <person name="Durkin A.S."/>
            <person name="Brinkac L.M."/>
            <person name="Haft D.H."/>
            <person name="Selengut J.D."/>
            <person name="Sanka R."/>
            <person name="DePew J."/>
            <person name="Purushe J."/>
            <person name="Picardeau M."/>
            <person name="Werts C."/>
            <person name="Goarant C."/>
            <person name="Vinetz J.M."/>
            <person name="Sutton G.G."/>
            <person name="Nierman W.C."/>
            <person name="Fouts D.E."/>
        </authorList>
    </citation>
    <scope>NUCLEOTIDE SEQUENCE [LARGE SCALE GENOMIC DNA]</scope>
    <source>
        <strain evidence="2 3">200901868</strain>
    </source>
</reference>
<evidence type="ECO:0000259" key="1">
    <source>
        <dbReference type="Pfam" id="PF01609"/>
    </source>
</evidence>
<sequence length="157" mass="18465">MDSAIVKAPKGEFNRQNPTDRAKLGVKRHILTDGNGIPLAITLTGANVHDKHGSKRYVEFDPNYFRKKRKKPKHLCLDKGYDFKDIEASIKRRNIRSHIRKKGEKPLIGKYKGKSRRWVVERTNSWHNRFRAILIRWEKKSENYLGISLSRKLDHCF</sequence>
<dbReference type="GO" id="GO:0006313">
    <property type="term" value="P:DNA transposition"/>
    <property type="evidence" value="ECO:0007669"/>
    <property type="project" value="InterPro"/>
</dbReference>
<dbReference type="Proteomes" id="UP000012159">
    <property type="component" value="Unassembled WGS sequence"/>
</dbReference>
<dbReference type="GO" id="GO:0004803">
    <property type="term" value="F:transposase activity"/>
    <property type="evidence" value="ECO:0007669"/>
    <property type="project" value="InterPro"/>
</dbReference>
<dbReference type="PANTHER" id="PTHR30007">
    <property type="entry name" value="PHP DOMAIN PROTEIN"/>
    <property type="match status" value="1"/>
</dbReference>
<gene>
    <name evidence="2" type="ORF">LEP1GSC133_3718</name>
</gene>
<evidence type="ECO:0000313" key="3">
    <source>
        <dbReference type="Proteomes" id="UP000012159"/>
    </source>
</evidence>